<dbReference type="InterPro" id="IPR011991">
    <property type="entry name" value="ArsR-like_HTH"/>
</dbReference>
<feature type="region of interest" description="Disordered" evidence="1">
    <location>
        <begin position="1"/>
        <end position="24"/>
    </location>
</feature>
<keyword evidence="3" id="KW-1185">Reference proteome</keyword>
<dbReference type="InterPro" id="IPR036388">
    <property type="entry name" value="WH-like_DNA-bd_sf"/>
</dbReference>
<name>A0ABS3I455_9MICO</name>
<sequence>MSTQVSAAATASQPAHPHETDGTTRRRVLQLVASDGPVTATHLASTLGLTAPAVRRHLTLLEDEGRIEVHEGQPGPARRGRPARHYVVTHGGQSELAGGYQEIAADLLRHLRRQGGDEAVAAFARERYDAFVRRYAARLDAPAARAGSVGSDDASSRPDASAAGASRTATAAPETATAAPDVAARAARLAALLSEDGYAASVRPVPAAATLSGDTTDAAAPASAPSGAVAVGGVVPAVQLCQGHCPVQHLAEEHNELCEAEARAFTELLGTHVQRLATIAGGAHACTTNIPLGTTPTTEGTR</sequence>
<dbReference type="RefSeq" id="WP_207273708.1">
    <property type="nucleotide sequence ID" value="NZ_JAFMPK010000018.1"/>
</dbReference>
<proteinExistence type="predicted"/>
<dbReference type="CDD" id="cd00090">
    <property type="entry name" value="HTH_ARSR"/>
    <property type="match status" value="1"/>
</dbReference>
<accession>A0ABS3I455</accession>
<dbReference type="PANTHER" id="PTHR30363:SF28">
    <property type="entry name" value="TRANSCRIPTIONAL REGULATORY PROTEIN-RELATED"/>
    <property type="match status" value="1"/>
</dbReference>
<organism evidence="2 3">
    <name type="scientific">Myceligenerans salitolerans</name>
    <dbReference type="NCBI Taxonomy" id="1230528"/>
    <lineage>
        <taxon>Bacteria</taxon>
        <taxon>Bacillati</taxon>
        <taxon>Actinomycetota</taxon>
        <taxon>Actinomycetes</taxon>
        <taxon>Micrococcales</taxon>
        <taxon>Promicromonosporaceae</taxon>
        <taxon>Myceligenerans</taxon>
    </lineage>
</organism>
<comment type="caution">
    <text evidence="2">The sequence shown here is derived from an EMBL/GenBank/DDBJ whole genome shotgun (WGS) entry which is preliminary data.</text>
</comment>
<gene>
    <name evidence="2" type="ORF">J0911_01900</name>
</gene>
<protein>
    <submittedName>
        <fullName evidence="2">Helix-turn-helix domain-containing protein</fullName>
    </submittedName>
</protein>
<dbReference type="SUPFAM" id="SSF46785">
    <property type="entry name" value="Winged helix' DNA-binding domain"/>
    <property type="match status" value="1"/>
</dbReference>
<dbReference type="Gene3D" id="1.10.10.10">
    <property type="entry name" value="Winged helix-like DNA-binding domain superfamily/Winged helix DNA-binding domain"/>
    <property type="match status" value="1"/>
</dbReference>
<feature type="region of interest" description="Disordered" evidence="1">
    <location>
        <begin position="143"/>
        <end position="179"/>
    </location>
</feature>
<feature type="compositionally biased region" description="Low complexity" evidence="1">
    <location>
        <begin position="1"/>
        <end position="15"/>
    </location>
</feature>
<evidence type="ECO:0000313" key="2">
    <source>
        <dbReference type="EMBL" id="MBO0607781.1"/>
    </source>
</evidence>
<dbReference type="InterPro" id="IPR036390">
    <property type="entry name" value="WH_DNA-bd_sf"/>
</dbReference>
<dbReference type="EMBL" id="JAFMPK010000018">
    <property type="protein sequence ID" value="MBO0607781.1"/>
    <property type="molecule type" value="Genomic_DNA"/>
</dbReference>
<evidence type="ECO:0000256" key="1">
    <source>
        <dbReference type="SAM" id="MobiDB-lite"/>
    </source>
</evidence>
<dbReference type="PANTHER" id="PTHR30363">
    <property type="entry name" value="HTH-TYPE TRANSCRIPTIONAL REGULATOR SRLR-RELATED"/>
    <property type="match status" value="1"/>
</dbReference>
<dbReference type="Proteomes" id="UP000664617">
    <property type="component" value="Unassembled WGS sequence"/>
</dbReference>
<dbReference type="Pfam" id="PF12840">
    <property type="entry name" value="HTH_20"/>
    <property type="match status" value="1"/>
</dbReference>
<dbReference type="InterPro" id="IPR050313">
    <property type="entry name" value="Carb_Metab_HTH_regulators"/>
</dbReference>
<reference evidence="3" key="1">
    <citation type="submission" date="2023-07" db="EMBL/GenBank/DDBJ databases">
        <title>Myceligenerans salitolerans sp. nov., a halotolerant actinomycete isolated from a salt lake in Xinjiang, China.</title>
        <authorList>
            <person name="Guan T."/>
        </authorList>
    </citation>
    <scope>NUCLEOTIDE SEQUENCE [LARGE SCALE GENOMIC DNA]</scope>
    <source>
        <strain evidence="3">XHU 5031</strain>
    </source>
</reference>
<evidence type="ECO:0000313" key="3">
    <source>
        <dbReference type="Proteomes" id="UP000664617"/>
    </source>
</evidence>